<protein>
    <recommendedName>
        <fullName evidence="2">GAF domain-containing protein</fullName>
    </recommendedName>
</protein>
<dbReference type="Proteomes" id="UP001501285">
    <property type="component" value="Unassembled WGS sequence"/>
</dbReference>
<gene>
    <name evidence="3" type="ORF">GCM10009740_06200</name>
</gene>
<keyword evidence="4" id="KW-1185">Reference proteome</keyword>
<dbReference type="EMBL" id="BAAANB010000001">
    <property type="protein sequence ID" value="GAA2020538.1"/>
    <property type="molecule type" value="Genomic_DNA"/>
</dbReference>
<dbReference type="Pfam" id="PF13185">
    <property type="entry name" value="GAF_2"/>
    <property type="match status" value="1"/>
</dbReference>
<feature type="domain" description="GAF" evidence="2">
    <location>
        <begin position="25"/>
        <end position="153"/>
    </location>
</feature>
<dbReference type="Gene3D" id="3.30.450.40">
    <property type="match status" value="1"/>
</dbReference>
<dbReference type="SUPFAM" id="SSF55781">
    <property type="entry name" value="GAF domain-like"/>
    <property type="match status" value="1"/>
</dbReference>
<proteinExistence type="predicted"/>
<evidence type="ECO:0000313" key="3">
    <source>
        <dbReference type="EMBL" id="GAA2020538.1"/>
    </source>
</evidence>
<name>A0ABN2TTV3_9MICO</name>
<dbReference type="InterPro" id="IPR003018">
    <property type="entry name" value="GAF"/>
</dbReference>
<dbReference type="InterPro" id="IPR029016">
    <property type="entry name" value="GAF-like_dom_sf"/>
</dbReference>
<dbReference type="RefSeq" id="WP_343987336.1">
    <property type="nucleotide sequence ID" value="NZ_BAAANB010000001.1"/>
</dbReference>
<sequence length="253" mass="26644">MEPLPETRRVLASLAEYGEEGLSEELDRTAEQVQQVAPEVVGFSVAVVSHGVTLTYVVTHVELAVLDAVQYLDGGPCVQAAHDAQTVQVENVGLLDEGRWQFFAQAAAAHGIMSTLSMPVLNGDAVIGGVNLYGSTAHAFEGREEKLAELFGAWAPGAIANADLGFTTRLEAAKAPGRLHDLHTVDLAVGVLVAAKAIPPDEARADLEHAAAQAGIQPVTLARAVIQEHLDEPLAATDDPSTANEQQSNQSFD</sequence>
<accession>A0ABN2TTV3</accession>
<feature type="region of interest" description="Disordered" evidence="1">
    <location>
        <begin position="230"/>
        <end position="253"/>
    </location>
</feature>
<reference evidence="3 4" key="1">
    <citation type="journal article" date="2019" name="Int. J. Syst. Evol. Microbiol.">
        <title>The Global Catalogue of Microorganisms (GCM) 10K type strain sequencing project: providing services to taxonomists for standard genome sequencing and annotation.</title>
        <authorList>
            <consortium name="The Broad Institute Genomics Platform"/>
            <consortium name="The Broad Institute Genome Sequencing Center for Infectious Disease"/>
            <person name="Wu L."/>
            <person name="Ma J."/>
        </authorList>
    </citation>
    <scope>NUCLEOTIDE SEQUENCE [LARGE SCALE GENOMIC DNA]</scope>
    <source>
        <strain evidence="3 4">JCM 14283</strain>
    </source>
</reference>
<evidence type="ECO:0000259" key="2">
    <source>
        <dbReference type="Pfam" id="PF13185"/>
    </source>
</evidence>
<feature type="compositionally biased region" description="Polar residues" evidence="1">
    <location>
        <begin position="239"/>
        <end position="253"/>
    </location>
</feature>
<comment type="caution">
    <text evidence="3">The sequence shown here is derived from an EMBL/GenBank/DDBJ whole genome shotgun (WGS) entry which is preliminary data.</text>
</comment>
<evidence type="ECO:0000313" key="4">
    <source>
        <dbReference type="Proteomes" id="UP001501285"/>
    </source>
</evidence>
<organism evidence="3 4">
    <name type="scientific">Terrabacter terrae</name>
    <dbReference type="NCBI Taxonomy" id="318434"/>
    <lineage>
        <taxon>Bacteria</taxon>
        <taxon>Bacillati</taxon>
        <taxon>Actinomycetota</taxon>
        <taxon>Actinomycetes</taxon>
        <taxon>Micrococcales</taxon>
        <taxon>Intrasporangiaceae</taxon>
        <taxon>Terrabacter</taxon>
    </lineage>
</organism>
<evidence type="ECO:0000256" key="1">
    <source>
        <dbReference type="SAM" id="MobiDB-lite"/>
    </source>
</evidence>